<dbReference type="OrthoDB" id="1937933at2"/>
<feature type="compositionally biased region" description="Polar residues" evidence="1">
    <location>
        <begin position="243"/>
        <end position="257"/>
    </location>
</feature>
<sequence length="646" mass="70054">MSDIHALETNLDLKQNLNVYANCKQLDILHLIFNIFDGGLQADLTNYKVRLKAMKADYMLLIQDTQYTINKNVVTIMPDEQLTTTSGTTKIELQFINTKTGEKKATFNLTLKVIPSVLENERTISTATYTLMDELENKLDKAASFFENINKAIDANTTLAETTNNANTSNTNLNTTISAGNTLKTALDGLNTTANTTKSNLDTSNNNALATKTALDTSNSNAAATKTALDASNTTANTTKSNLDASNSTANSTKTDLDKSNANALATKTDLDKLNTTANVTKADLTTVNDKATVTKKDLTDINTTANSTKTDLDAENVRAEANITAMESFGDITALSKNVTNLRAEVETARGGESDLDGRMDKIATQLSDNTQKIAQLSNPNLLINGDLQIWQRGTSFSSSGIYYSADRWKVDAGGSGGVTHSISKQYDDVYKNFIRITTTGYANIWHQIEQAELDKLKGKTVTLSFYARKLSGNFVSANFRLYGTYIDGNTLTTNWARYVITTTIPLDATSINIGLVNFVAGQGGSAVTWDIAQIKLELGSIATPFVPRLYAEELALCQRYYETIQYSVVQPTTATGQVVRAIYNFKTIKRTTPTVVLNDGYRGGFGLPTLLSYANGAVGVQATSTSVFNGSEFSGSINADSEIY</sequence>
<gene>
    <name evidence="2" type="ORF">Cspa_c07580</name>
</gene>
<keyword evidence="3" id="KW-1185">Reference proteome</keyword>
<evidence type="ECO:0000256" key="1">
    <source>
        <dbReference type="SAM" id="MobiDB-lite"/>
    </source>
</evidence>
<evidence type="ECO:0000313" key="3">
    <source>
        <dbReference type="Proteomes" id="UP000011728"/>
    </source>
</evidence>
<dbReference type="eggNOG" id="COG5301">
    <property type="taxonomic scope" value="Bacteria"/>
</dbReference>
<organism evidence="2 3">
    <name type="scientific">Clostridium saccharoperbutylacetonicum N1-4(HMT)</name>
    <dbReference type="NCBI Taxonomy" id="931276"/>
    <lineage>
        <taxon>Bacteria</taxon>
        <taxon>Bacillati</taxon>
        <taxon>Bacillota</taxon>
        <taxon>Clostridia</taxon>
        <taxon>Eubacteriales</taxon>
        <taxon>Clostridiaceae</taxon>
        <taxon>Clostridium</taxon>
    </lineage>
</organism>
<dbReference type="eggNOG" id="COG1196">
    <property type="taxonomic scope" value="Bacteria"/>
</dbReference>
<reference evidence="2 3" key="1">
    <citation type="submission" date="2013-02" db="EMBL/GenBank/DDBJ databases">
        <title>Genome sequence of Clostridium saccharoperbutylacetonicum N1-4(HMT).</title>
        <authorList>
            <person name="Poehlein A."/>
            <person name="Daniel R."/>
        </authorList>
    </citation>
    <scope>NUCLEOTIDE SEQUENCE [LARGE SCALE GENOMIC DNA]</scope>
    <source>
        <strain evidence="3">N1-4(HMT)</strain>
    </source>
</reference>
<protein>
    <submittedName>
        <fullName evidence="2">Uncharacterized protein</fullName>
    </submittedName>
</protein>
<dbReference type="PATRIC" id="fig|931276.5.peg.711"/>
<evidence type="ECO:0000313" key="2">
    <source>
        <dbReference type="EMBL" id="AGF54535.1"/>
    </source>
</evidence>
<dbReference type="InterPro" id="IPR008979">
    <property type="entry name" value="Galactose-bd-like_sf"/>
</dbReference>
<dbReference type="KEGG" id="csr:Cspa_c07580"/>
<dbReference type="AlphaFoldDB" id="M1LNW5"/>
<feature type="region of interest" description="Disordered" evidence="1">
    <location>
        <begin position="236"/>
        <end position="257"/>
    </location>
</feature>
<dbReference type="SUPFAM" id="SSF49785">
    <property type="entry name" value="Galactose-binding domain-like"/>
    <property type="match status" value="1"/>
</dbReference>
<dbReference type="HOGENOM" id="CLU_491531_0_0_9"/>
<name>M1LNW5_9CLOT</name>
<accession>M1LNW5</accession>
<dbReference type="Proteomes" id="UP000011728">
    <property type="component" value="Chromosome"/>
</dbReference>
<dbReference type="RefSeq" id="WP_015390861.1">
    <property type="nucleotide sequence ID" value="NZ_AOIF01000144.1"/>
</dbReference>
<dbReference type="EMBL" id="CP004121">
    <property type="protein sequence ID" value="AGF54535.1"/>
    <property type="molecule type" value="Genomic_DNA"/>
</dbReference>
<proteinExistence type="predicted"/>
<dbReference type="STRING" id="36745.CLSAP_07970"/>